<accession>A0A078KHQ5</accession>
<reference evidence="10" key="1">
    <citation type="submission" date="2014-07" db="EMBL/GenBank/DDBJ databases">
        <authorList>
            <person name="Santos-Garcia D."/>
        </authorList>
    </citation>
    <scope>NUCLEOTIDE SEQUENCE [LARGE SCALE GENOMIC DNA]</scope>
</reference>
<keyword evidence="8" id="KW-0963">Cytoplasm</keyword>
<dbReference type="InterPro" id="IPR002036">
    <property type="entry name" value="YbeY"/>
</dbReference>
<dbReference type="EC" id="3.1.-.-" evidence="8"/>
<evidence type="ECO:0000256" key="2">
    <source>
        <dbReference type="ARBA" id="ARBA00022517"/>
    </source>
</evidence>
<evidence type="ECO:0000256" key="8">
    <source>
        <dbReference type="HAMAP-Rule" id="MF_00009"/>
    </source>
</evidence>
<dbReference type="OrthoDB" id="9807740at2"/>
<dbReference type="AlphaFoldDB" id="A0A078KHQ5"/>
<feature type="binding site" evidence="8">
    <location>
        <position position="123"/>
    </location>
    <ligand>
        <name>Zn(2+)</name>
        <dbReference type="ChEBI" id="CHEBI:29105"/>
        <note>catalytic</note>
    </ligand>
</feature>
<feature type="binding site" evidence="8">
    <location>
        <position position="127"/>
    </location>
    <ligand>
        <name>Zn(2+)</name>
        <dbReference type="ChEBI" id="CHEBI:29105"/>
        <note>catalytic</note>
    </ligand>
</feature>
<evidence type="ECO:0000313" key="9">
    <source>
        <dbReference type="EMBL" id="CDZ16445.1"/>
    </source>
</evidence>
<dbReference type="PATRIC" id="fig|1495769.3.peg.168"/>
<dbReference type="STRING" id="1495769.CEM_178"/>
<dbReference type="GO" id="GO:0004521">
    <property type="term" value="F:RNA endonuclease activity"/>
    <property type="evidence" value="ECO:0007669"/>
    <property type="project" value="UniProtKB-UniRule"/>
</dbReference>
<dbReference type="HOGENOM" id="CLU_106710_0_1_6"/>
<keyword evidence="3 8" id="KW-0540">Nuclease</keyword>
<evidence type="ECO:0000313" key="10">
    <source>
        <dbReference type="Proteomes" id="UP000032420"/>
    </source>
</evidence>
<feature type="binding site" evidence="8">
    <location>
        <position position="133"/>
    </location>
    <ligand>
        <name>Zn(2+)</name>
        <dbReference type="ChEBI" id="CHEBI:29105"/>
        <note>catalytic</note>
    </ligand>
</feature>
<evidence type="ECO:0000256" key="3">
    <source>
        <dbReference type="ARBA" id="ARBA00022722"/>
    </source>
</evidence>
<dbReference type="InterPro" id="IPR023091">
    <property type="entry name" value="MetalPrtase_cat_dom_sf_prd"/>
</dbReference>
<dbReference type="SUPFAM" id="SSF55486">
    <property type="entry name" value="Metalloproteases ('zincins'), catalytic domain"/>
    <property type="match status" value="1"/>
</dbReference>
<dbReference type="NCBIfam" id="TIGR00043">
    <property type="entry name" value="rRNA maturation RNase YbeY"/>
    <property type="match status" value="1"/>
</dbReference>
<keyword evidence="5 8" id="KW-0255">Endonuclease</keyword>
<evidence type="ECO:0000256" key="1">
    <source>
        <dbReference type="ARBA" id="ARBA00010875"/>
    </source>
</evidence>
<protein>
    <recommendedName>
        <fullName evidence="8">Endoribonuclease YbeY</fullName>
        <ecNumber evidence="8">3.1.-.-</ecNumber>
    </recommendedName>
</protein>
<keyword evidence="6 8" id="KW-0378">Hydrolase</keyword>
<evidence type="ECO:0000256" key="5">
    <source>
        <dbReference type="ARBA" id="ARBA00022759"/>
    </source>
</evidence>
<dbReference type="GO" id="GO:0005737">
    <property type="term" value="C:cytoplasm"/>
    <property type="evidence" value="ECO:0007669"/>
    <property type="project" value="UniProtKB-SubCell"/>
</dbReference>
<dbReference type="Pfam" id="PF02130">
    <property type="entry name" value="YbeY"/>
    <property type="match status" value="1"/>
</dbReference>
<dbReference type="Gene3D" id="3.40.390.30">
    <property type="entry name" value="Metalloproteases ('zincins'), catalytic domain"/>
    <property type="match status" value="1"/>
</dbReference>
<keyword evidence="8" id="KW-0698">rRNA processing</keyword>
<evidence type="ECO:0000256" key="4">
    <source>
        <dbReference type="ARBA" id="ARBA00022723"/>
    </source>
</evidence>
<dbReference type="KEGG" id="eme:CEM_178"/>
<comment type="cofactor">
    <cofactor evidence="8">
        <name>Zn(2+)</name>
        <dbReference type="ChEBI" id="CHEBI:29105"/>
    </cofactor>
    <text evidence="8">Binds 1 zinc ion.</text>
</comment>
<keyword evidence="4 8" id="KW-0479">Metal-binding</keyword>
<comment type="similarity">
    <text evidence="1 8">Belongs to the endoribonuclease YbeY family.</text>
</comment>
<dbReference type="EMBL" id="LM655252">
    <property type="protein sequence ID" value="CDZ16445.1"/>
    <property type="molecule type" value="Genomic_DNA"/>
</dbReference>
<dbReference type="HAMAP" id="MF_00009">
    <property type="entry name" value="Endoribonucl_YbeY"/>
    <property type="match status" value="1"/>
</dbReference>
<keyword evidence="2 8" id="KW-0690">Ribosome biogenesis</keyword>
<dbReference type="GO" id="GO:0008270">
    <property type="term" value="F:zinc ion binding"/>
    <property type="evidence" value="ECO:0007669"/>
    <property type="project" value="UniProtKB-UniRule"/>
</dbReference>
<dbReference type="GO" id="GO:0004222">
    <property type="term" value="F:metalloendopeptidase activity"/>
    <property type="evidence" value="ECO:0007669"/>
    <property type="project" value="InterPro"/>
</dbReference>
<dbReference type="GO" id="GO:0006364">
    <property type="term" value="P:rRNA processing"/>
    <property type="evidence" value="ECO:0007669"/>
    <property type="project" value="UniProtKB-UniRule"/>
</dbReference>
<gene>
    <name evidence="8 9" type="primary">ybeY</name>
    <name evidence="9" type="ORF">CEM_178</name>
</gene>
<evidence type="ECO:0000256" key="7">
    <source>
        <dbReference type="ARBA" id="ARBA00022833"/>
    </source>
</evidence>
<keyword evidence="10" id="KW-1185">Reference proteome</keyword>
<name>A0A078KHQ5_9GAMM</name>
<dbReference type="Proteomes" id="UP000032420">
    <property type="component" value="Chromosome I"/>
</dbReference>
<comment type="subcellular location">
    <subcellularLocation>
        <location evidence="8">Cytoplasm</location>
    </subcellularLocation>
</comment>
<sequence>MQLYNKLNMPIVTIQKALLNFKEILPTNKAIISWVCLVLNTHPKEKRYEVTVRLVEENEIRLLNRKYRGKNSSTNVLSFPFVYKCGIEGPFIGYILISPHVVARESIKQNKSFLAHFTHIVIHGSLHLLNYDHIKKSDANNMEKMECKLLAKLGISNPYR</sequence>
<evidence type="ECO:0000256" key="6">
    <source>
        <dbReference type="ARBA" id="ARBA00022801"/>
    </source>
</evidence>
<organism evidence="9 10">
    <name type="scientific">Candidatus Johnevansia muelleri</name>
    <dbReference type="NCBI Taxonomy" id="1495769"/>
    <lineage>
        <taxon>Bacteria</taxon>
        <taxon>Pseudomonadati</taxon>
        <taxon>Pseudomonadota</taxon>
        <taxon>Gammaproteobacteria</taxon>
        <taxon>Candidatus Johnevansiales</taxon>
        <taxon>Candidatus Johnevansiaceae</taxon>
        <taxon>Candidatus Johnevansia</taxon>
    </lineage>
</organism>
<keyword evidence="7 8" id="KW-0862">Zinc</keyword>
<comment type="function">
    <text evidence="8">Single strand-specific metallo-endoribonuclease involved in late-stage 70S ribosome quality control and in maturation of the 3' terminus of the 16S rRNA.</text>
</comment>
<dbReference type="PANTHER" id="PTHR46986:SF1">
    <property type="entry name" value="ENDORIBONUCLEASE YBEY, CHLOROPLASTIC"/>
    <property type="match status" value="1"/>
</dbReference>
<dbReference type="PANTHER" id="PTHR46986">
    <property type="entry name" value="ENDORIBONUCLEASE YBEY, CHLOROPLASTIC"/>
    <property type="match status" value="1"/>
</dbReference>
<proteinExistence type="inferred from homology"/>